<dbReference type="SMART" id="SM00998">
    <property type="entry name" value="ADSL_C"/>
    <property type="match status" value="1"/>
</dbReference>
<proteinExistence type="inferred from homology"/>
<dbReference type="PRINTS" id="PR00149">
    <property type="entry name" value="FUMRATELYASE"/>
</dbReference>
<evidence type="ECO:0000313" key="4">
    <source>
        <dbReference type="EMBL" id="MFC3452605.1"/>
    </source>
</evidence>
<evidence type="ECO:0000313" key="5">
    <source>
        <dbReference type="Proteomes" id="UP001595645"/>
    </source>
</evidence>
<dbReference type="RefSeq" id="WP_378241378.1">
    <property type="nucleotide sequence ID" value="NZ_JBHRWK010000038.1"/>
</dbReference>
<comment type="similarity">
    <text evidence="2">Belongs to the class-II fumarase/aspartase family.</text>
</comment>
<evidence type="ECO:0000256" key="2">
    <source>
        <dbReference type="ARBA" id="ARBA00034772"/>
    </source>
</evidence>
<dbReference type="SUPFAM" id="SSF48557">
    <property type="entry name" value="L-aspartase-like"/>
    <property type="match status" value="1"/>
</dbReference>
<reference evidence="5" key="1">
    <citation type="journal article" date="2019" name="Int. J. Syst. Evol. Microbiol.">
        <title>The Global Catalogue of Microorganisms (GCM) 10K type strain sequencing project: providing services to taxonomists for standard genome sequencing and annotation.</title>
        <authorList>
            <consortium name="The Broad Institute Genomics Platform"/>
            <consortium name="The Broad Institute Genome Sequencing Center for Infectious Disease"/>
            <person name="Wu L."/>
            <person name="Ma J."/>
        </authorList>
    </citation>
    <scope>NUCLEOTIDE SEQUENCE [LARGE SCALE GENOMIC DNA]</scope>
    <source>
        <strain evidence="5">CGMCC 4.7676</strain>
    </source>
</reference>
<dbReference type="EMBL" id="JBHRWK010000038">
    <property type="protein sequence ID" value="MFC3452605.1"/>
    <property type="molecule type" value="Genomic_DNA"/>
</dbReference>
<protein>
    <submittedName>
        <fullName evidence="4">Adenylosuccinate lyase family protein</fullName>
    </submittedName>
</protein>
<dbReference type="CDD" id="cd01597">
    <property type="entry name" value="pCLME"/>
    <property type="match status" value="1"/>
</dbReference>
<gene>
    <name evidence="4" type="ORF">ACFOSH_24470</name>
</gene>
<organism evidence="4 5">
    <name type="scientific">Amycolatopsis speibonae</name>
    <dbReference type="NCBI Taxonomy" id="1450224"/>
    <lineage>
        <taxon>Bacteria</taxon>
        <taxon>Bacillati</taxon>
        <taxon>Actinomycetota</taxon>
        <taxon>Actinomycetes</taxon>
        <taxon>Pseudonocardiales</taxon>
        <taxon>Pseudonocardiaceae</taxon>
        <taxon>Amycolatopsis</taxon>
    </lineage>
</organism>
<dbReference type="Gene3D" id="1.10.275.10">
    <property type="entry name" value="Fumarase/aspartase (N-terminal domain)"/>
    <property type="match status" value="1"/>
</dbReference>
<feature type="domain" description="Adenylosuccinate lyase C-terminal" evidence="3">
    <location>
        <begin position="374"/>
        <end position="453"/>
    </location>
</feature>
<evidence type="ECO:0000256" key="1">
    <source>
        <dbReference type="ARBA" id="ARBA00023239"/>
    </source>
</evidence>
<dbReference type="InterPro" id="IPR024083">
    <property type="entry name" value="Fumarase/histidase_N"/>
</dbReference>
<evidence type="ECO:0000259" key="3">
    <source>
        <dbReference type="SMART" id="SM00998"/>
    </source>
</evidence>
<dbReference type="PANTHER" id="PTHR43172">
    <property type="entry name" value="ADENYLOSUCCINATE LYASE"/>
    <property type="match status" value="1"/>
</dbReference>
<dbReference type="Pfam" id="PF00206">
    <property type="entry name" value="Lyase_1"/>
    <property type="match status" value="1"/>
</dbReference>
<dbReference type="PANTHER" id="PTHR43172:SF2">
    <property type="entry name" value="ADENYLOSUCCINATE LYASE C-TERMINAL DOMAIN-CONTAINING PROTEIN"/>
    <property type="match status" value="1"/>
</dbReference>
<name>A0ABV7P3I5_9PSEU</name>
<comment type="caution">
    <text evidence="4">The sequence shown here is derived from an EMBL/GenBank/DDBJ whole genome shotgun (WGS) entry which is preliminary data.</text>
</comment>
<dbReference type="InterPro" id="IPR019468">
    <property type="entry name" value="AdenyloSucc_lyase_C"/>
</dbReference>
<dbReference type="InterPro" id="IPR000362">
    <property type="entry name" value="Fumarate_lyase_fam"/>
</dbReference>
<keyword evidence="5" id="KW-1185">Reference proteome</keyword>
<sequence>MTGTDSGLLSPVWAGTDPAALVSDESWLAAMLQAEVALARAQAEFGMVPLATADVVEAAARSGRVDLVTVAERARGAANPVVALVESLTAAVAAKEPTAADFVHRGGTSQDIMDSAAMLLAARVCAVLERDLSRTGVALAGLVSKHRATPMAGRTLTQHAVPITFGLKAAIWSQLVMDALTRVRRVAAELPAQLGGAAGTLASYEEYARIEGQEPCGVELSRAFARHLGLAEPLVPWHVARTPVADLGAVLAFVTGALGKFALDVQTLSRTEIGEVAEPPQEGRGVSSAMPQKCNPVLATLIVSAARQVPPYALVLTQSMLAEDERAAGGWQAEWHPFRECLRLAAGATHTAAELAEGLQVYPQRMRANLELTGGNIVSERLTAVLTAKLGKLPAKKLLTRLARKSSAAGTPLAEVLLTEPELAGVFNAETANQLCDPQTYLGASIDLADRVLKRASTLGVQGFGQAV</sequence>
<dbReference type="Gene3D" id="1.10.40.30">
    <property type="entry name" value="Fumarase/aspartase (C-terminal domain)"/>
    <property type="match status" value="1"/>
</dbReference>
<keyword evidence="1 4" id="KW-0456">Lyase</keyword>
<dbReference type="InterPro" id="IPR008948">
    <property type="entry name" value="L-Aspartase-like"/>
</dbReference>
<dbReference type="InterPro" id="IPR022761">
    <property type="entry name" value="Fumarate_lyase_N"/>
</dbReference>
<dbReference type="Gene3D" id="1.20.200.10">
    <property type="entry name" value="Fumarase/aspartase (Central domain)"/>
    <property type="match status" value="1"/>
</dbReference>
<dbReference type="GO" id="GO:0016829">
    <property type="term" value="F:lyase activity"/>
    <property type="evidence" value="ECO:0007669"/>
    <property type="project" value="UniProtKB-KW"/>
</dbReference>
<accession>A0ABV7P3I5</accession>
<dbReference type="Proteomes" id="UP001595645">
    <property type="component" value="Unassembled WGS sequence"/>
</dbReference>
<dbReference type="Pfam" id="PF10397">
    <property type="entry name" value="ADSL_C"/>
    <property type="match status" value="1"/>
</dbReference>